<evidence type="ECO:0000256" key="6">
    <source>
        <dbReference type="ARBA" id="ARBA00022989"/>
    </source>
</evidence>
<dbReference type="PRINTS" id="PR01035">
    <property type="entry name" value="TCRTETA"/>
</dbReference>
<feature type="transmembrane region" description="Helical" evidence="8">
    <location>
        <begin position="42"/>
        <end position="62"/>
    </location>
</feature>
<name>A0A1H1UQP2_9CORY</name>
<feature type="transmembrane region" description="Helical" evidence="8">
    <location>
        <begin position="212"/>
        <end position="232"/>
    </location>
</feature>
<dbReference type="GO" id="GO:1990961">
    <property type="term" value="P:xenobiotic detoxification by transmembrane export across the plasma membrane"/>
    <property type="evidence" value="ECO:0007669"/>
    <property type="project" value="InterPro"/>
</dbReference>
<gene>
    <name evidence="10" type="ORF">SAMN04488539_2301</name>
</gene>
<keyword evidence="3" id="KW-0813">Transport</keyword>
<dbReference type="InterPro" id="IPR036259">
    <property type="entry name" value="MFS_trans_sf"/>
</dbReference>
<dbReference type="SUPFAM" id="SSF103473">
    <property type="entry name" value="MFS general substrate transporter"/>
    <property type="match status" value="1"/>
</dbReference>
<feature type="transmembrane region" description="Helical" evidence="8">
    <location>
        <begin position="247"/>
        <end position="265"/>
    </location>
</feature>
<dbReference type="PANTHER" id="PTHR23502:SF132">
    <property type="entry name" value="POLYAMINE TRANSPORTER 2-RELATED"/>
    <property type="match status" value="1"/>
</dbReference>
<evidence type="ECO:0000256" key="1">
    <source>
        <dbReference type="ARBA" id="ARBA00004651"/>
    </source>
</evidence>
<evidence type="ECO:0000256" key="5">
    <source>
        <dbReference type="ARBA" id="ARBA00022692"/>
    </source>
</evidence>
<dbReference type="GO" id="GO:0005886">
    <property type="term" value="C:plasma membrane"/>
    <property type="evidence" value="ECO:0007669"/>
    <property type="project" value="UniProtKB-SubCell"/>
</dbReference>
<feature type="transmembrane region" description="Helical" evidence="8">
    <location>
        <begin position="305"/>
        <end position="329"/>
    </location>
</feature>
<dbReference type="OrthoDB" id="9814303at2"/>
<reference evidence="10 11" key="1">
    <citation type="submission" date="2016-10" db="EMBL/GenBank/DDBJ databases">
        <authorList>
            <person name="de Groot N.N."/>
        </authorList>
    </citation>
    <scope>NUCLEOTIDE SEQUENCE [LARGE SCALE GENOMIC DNA]</scope>
    <source>
        <strain evidence="10 11">DSM 45434</strain>
    </source>
</reference>
<proteinExistence type="inferred from homology"/>
<dbReference type="InterPro" id="IPR011701">
    <property type="entry name" value="MFS"/>
</dbReference>
<dbReference type="PROSITE" id="PS50850">
    <property type="entry name" value="MFS"/>
    <property type="match status" value="1"/>
</dbReference>
<keyword evidence="6 8" id="KW-1133">Transmembrane helix</keyword>
<evidence type="ECO:0000256" key="3">
    <source>
        <dbReference type="ARBA" id="ARBA00022448"/>
    </source>
</evidence>
<evidence type="ECO:0000256" key="4">
    <source>
        <dbReference type="ARBA" id="ARBA00022475"/>
    </source>
</evidence>
<feature type="transmembrane region" description="Helical" evidence="8">
    <location>
        <begin position="99"/>
        <end position="120"/>
    </location>
</feature>
<dbReference type="Pfam" id="PF07690">
    <property type="entry name" value="MFS_1"/>
    <property type="match status" value="1"/>
</dbReference>
<evidence type="ECO:0000313" key="10">
    <source>
        <dbReference type="EMBL" id="SDS74591.1"/>
    </source>
</evidence>
<feature type="transmembrane region" description="Helical" evidence="8">
    <location>
        <begin position="366"/>
        <end position="388"/>
    </location>
</feature>
<dbReference type="Proteomes" id="UP000182237">
    <property type="component" value="Chromosome I"/>
</dbReference>
<comment type="subcellular location">
    <subcellularLocation>
        <location evidence="1">Cell membrane</location>
        <topology evidence="1">Multi-pass membrane protein</topology>
    </subcellularLocation>
</comment>
<dbReference type="InterPro" id="IPR020846">
    <property type="entry name" value="MFS_dom"/>
</dbReference>
<feature type="domain" description="Major facilitator superfamily (MFS) profile" evidence="9">
    <location>
        <begin position="1"/>
        <end position="392"/>
    </location>
</feature>
<keyword evidence="5 8" id="KW-0812">Transmembrane</keyword>
<evidence type="ECO:0000256" key="8">
    <source>
        <dbReference type="SAM" id="Phobius"/>
    </source>
</evidence>
<comment type="similarity">
    <text evidence="2">Belongs to the major facilitator superfamily. Bcr/CmlA family.</text>
</comment>
<keyword evidence="11" id="KW-1185">Reference proteome</keyword>
<dbReference type="GO" id="GO:0042910">
    <property type="term" value="F:xenobiotic transmembrane transporter activity"/>
    <property type="evidence" value="ECO:0007669"/>
    <property type="project" value="InterPro"/>
</dbReference>
<dbReference type="eggNOG" id="COG2814">
    <property type="taxonomic scope" value="Bacteria"/>
</dbReference>
<feature type="transmembrane region" description="Helical" evidence="8">
    <location>
        <begin position="74"/>
        <end position="93"/>
    </location>
</feature>
<evidence type="ECO:0000313" key="11">
    <source>
        <dbReference type="Proteomes" id="UP000182237"/>
    </source>
</evidence>
<keyword evidence="4" id="KW-1003">Cell membrane</keyword>
<protein>
    <submittedName>
        <fullName evidence="10">MFS transporter, DHA1 family, bicyclomycin/chloramphenicol resistance protein</fullName>
    </submittedName>
</protein>
<feature type="transmembrane region" description="Helical" evidence="8">
    <location>
        <begin position="132"/>
        <end position="157"/>
    </location>
</feature>
<dbReference type="InterPro" id="IPR004812">
    <property type="entry name" value="Efflux_drug-R_Bcr/CmlA"/>
</dbReference>
<dbReference type="Gene3D" id="1.20.1720.10">
    <property type="entry name" value="Multidrug resistance protein D"/>
    <property type="match status" value="1"/>
</dbReference>
<dbReference type="InterPro" id="IPR001958">
    <property type="entry name" value="Tet-R_TetA/multi-R_MdtG-like"/>
</dbReference>
<dbReference type="STRING" id="1203190.GCA_000312345_00645"/>
<feature type="transmembrane region" description="Helical" evidence="8">
    <location>
        <begin position="277"/>
        <end position="299"/>
    </location>
</feature>
<feature type="transmembrane region" description="Helical" evidence="8">
    <location>
        <begin position="163"/>
        <end position="182"/>
    </location>
</feature>
<feature type="transmembrane region" description="Helical" evidence="8">
    <location>
        <begin position="341"/>
        <end position="360"/>
    </location>
</feature>
<evidence type="ECO:0000256" key="2">
    <source>
        <dbReference type="ARBA" id="ARBA00006236"/>
    </source>
</evidence>
<dbReference type="AlphaFoldDB" id="A0A1H1UQP2"/>
<organism evidence="10 11">
    <name type="scientific">Corynebacterium timonense</name>
    <dbReference type="NCBI Taxonomy" id="441500"/>
    <lineage>
        <taxon>Bacteria</taxon>
        <taxon>Bacillati</taxon>
        <taxon>Actinomycetota</taxon>
        <taxon>Actinomycetes</taxon>
        <taxon>Mycobacteriales</taxon>
        <taxon>Corynebacteriaceae</taxon>
        <taxon>Corynebacterium</taxon>
    </lineage>
</organism>
<dbReference type="NCBIfam" id="TIGR00710">
    <property type="entry name" value="efflux_Bcr_CflA"/>
    <property type="match status" value="1"/>
</dbReference>
<dbReference type="EMBL" id="LT629765">
    <property type="protein sequence ID" value="SDS74591.1"/>
    <property type="molecule type" value="Genomic_DNA"/>
</dbReference>
<evidence type="ECO:0000259" key="9">
    <source>
        <dbReference type="PROSITE" id="PS50850"/>
    </source>
</evidence>
<accession>A0A1H1UQP2</accession>
<dbReference type="PANTHER" id="PTHR23502">
    <property type="entry name" value="MAJOR FACILITATOR SUPERFAMILY"/>
    <property type="match status" value="1"/>
</dbReference>
<evidence type="ECO:0000256" key="7">
    <source>
        <dbReference type="ARBA" id="ARBA00023136"/>
    </source>
</evidence>
<dbReference type="RefSeq" id="WP_019193502.1">
    <property type="nucleotide sequence ID" value="NZ_LT629765.1"/>
</dbReference>
<dbReference type="CDD" id="cd17320">
    <property type="entry name" value="MFS_MdfA_MDR_like"/>
    <property type="match status" value="1"/>
</dbReference>
<keyword evidence="7 8" id="KW-0472">Membrane</keyword>
<sequence length="395" mass="39961">MTSLTGGLLVALAVLTATGPLGIDMYLPGLPALAEDLNTTPAMAQLTITGFMVGMAAGNLLFGAISDSTGRKPPILIGSAAFFVASVGCALAPTIEALIAGRVAQGLAGGAAMVVARAIIPDVAHGRQAARAFSGLMAITGFAPAIAPVLGSLLLPAFGWRGVFWTLAAVNAAQFLLAALVIPETLPASRRSNSALRGLFPRIGRCLQRPTFIGYMLASSLGFGSLFSYIAASPLVLQNQLGASPSVYALLFGSMALLLPVSNALNMRAVTNVHPGVLLRAALTINLATGAVLFALSHFTPTLPIVVPVLAVLSLTSGFVMANATALGVETVRDVGAGAGSGTMGFVQFLVSATVAPLVATGANHLQTVSISVMACAGVALVALLVLAPRVRERG</sequence>